<dbReference type="Proteomes" id="UP000184510">
    <property type="component" value="Unassembled WGS sequence"/>
</dbReference>
<evidence type="ECO:0000313" key="4">
    <source>
        <dbReference type="Proteomes" id="UP000184510"/>
    </source>
</evidence>
<dbReference type="AlphaFoldDB" id="A0A1M6DWA4"/>
<dbReference type="InterPro" id="IPR036514">
    <property type="entry name" value="SGNH_hydro_sf"/>
</dbReference>
<dbReference type="InterPro" id="IPR052940">
    <property type="entry name" value="Carb_Esterase_6"/>
</dbReference>
<reference evidence="3 4" key="1">
    <citation type="submission" date="2016-11" db="EMBL/GenBank/DDBJ databases">
        <authorList>
            <person name="Jaros S."/>
            <person name="Januszkiewicz K."/>
            <person name="Wedrychowicz H."/>
        </authorList>
    </citation>
    <scope>NUCLEOTIDE SEQUENCE [LARGE SCALE GENOMIC DNA]</scope>
    <source>
        <strain evidence="3 4">DSM 18772</strain>
    </source>
</reference>
<accession>A0A1M6DWA4</accession>
<dbReference type="InterPro" id="IPR005181">
    <property type="entry name" value="SASA"/>
</dbReference>
<dbReference type="GO" id="GO:0016788">
    <property type="term" value="F:hydrolase activity, acting on ester bonds"/>
    <property type="evidence" value="ECO:0007669"/>
    <property type="project" value="UniProtKB-ARBA"/>
</dbReference>
<dbReference type="OrthoDB" id="9795554at2"/>
<dbReference type="Gene3D" id="3.40.50.1110">
    <property type="entry name" value="SGNH hydrolase"/>
    <property type="match status" value="1"/>
</dbReference>
<dbReference type="PANTHER" id="PTHR31988">
    <property type="entry name" value="ESTERASE, PUTATIVE (DUF303)-RELATED"/>
    <property type="match status" value="1"/>
</dbReference>
<keyword evidence="4" id="KW-1185">Reference proteome</keyword>
<evidence type="ECO:0000259" key="2">
    <source>
        <dbReference type="Pfam" id="PF03629"/>
    </source>
</evidence>
<dbReference type="SUPFAM" id="SSF52266">
    <property type="entry name" value="SGNH hydrolase"/>
    <property type="match status" value="1"/>
</dbReference>
<dbReference type="InParanoid" id="A0A1M6DWA4"/>
<dbReference type="STRING" id="1123071.SAMN02745181_0853"/>
<sequence>MCLLAIFSSVSSGAAGFIYPDSASSSGGQFSASYAPSNLMNGGFTGPGDVIDTTVNYIASGNNYASASGTTSGFSITFEFDEAVELDGMYVWNYVYRNNGNGSGSPSAGVNAYTLTFYDGANGGGNQIGEVYSSNLAQAVYNAQNTAQTVSFGVSYTGVRSVVMQVVSNHGGTSFTGMSELAFSDVQNGGNGITSFTASESFVQKPAQIQLGWQVEEPISSLEIQPDVGDVLSLTSGGLGSVLVSPIGKTKYTLILNGTEEQSVEVVGLPEKEKVHLYLMIGQSNMQGAGRDRDAELDAGVGRVLQFGSRDGMKSQWLQAEHPLTALSVDGNVIGMGLEFGKTLLASQSDPEVVVGIINHAMGSTAIQWWAPGAPHSKKNRPGTSEPYYLYDEAIQRVNAAKQYGVLKGVLWHQGEYNSNPSQSNPAAEWDLYDERIQALVDNLRSDTGVAWLPFVCGKLVPSSWVNDSGQTINYNRPSQRDIVEAAMADLPNHRSNTACVENIGLRGMDNEMIHFDAWSQRELGQRYAAAMQQIYSNPFLMYMGGYYDPSELQDSEIIDPDGDNDGDGRSNFLENAFLTNPRLPDVFSVLSSPVIINDGAEDFAELSFIRRYDSEAPNYWVEVSEDLVSWVSNQDSGGVTEEMGSPQSNGNGTWTTTVRHALPESGKEHLFFRVKVSE</sequence>
<evidence type="ECO:0000313" key="3">
    <source>
        <dbReference type="EMBL" id="SHI77526.1"/>
    </source>
</evidence>
<proteinExistence type="predicted"/>
<evidence type="ECO:0000256" key="1">
    <source>
        <dbReference type="ARBA" id="ARBA00022801"/>
    </source>
</evidence>
<dbReference type="PANTHER" id="PTHR31988:SF19">
    <property type="entry name" value="9-O-ACETYL-N-ACETYLNEURAMINIC ACID DEACETYLASE-RELATED"/>
    <property type="match status" value="1"/>
</dbReference>
<gene>
    <name evidence="3" type="ORF">SAMN02745181_0853</name>
</gene>
<protein>
    <recommendedName>
        <fullName evidence="2">Sialate O-acetylesterase domain-containing protein</fullName>
    </recommendedName>
</protein>
<keyword evidence="1" id="KW-0378">Hydrolase</keyword>
<dbReference type="EMBL" id="FQYR01000002">
    <property type="protein sequence ID" value="SHI77526.1"/>
    <property type="molecule type" value="Genomic_DNA"/>
</dbReference>
<organism evidence="3 4">
    <name type="scientific">Rubritalea squalenifaciens DSM 18772</name>
    <dbReference type="NCBI Taxonomy" id="1123071"/>
    <lineage>
        <taxon>Bacteria</taxon>
        <taxon>Pseudomonadati</taxon>
        <taxon>Verrucomicrobiota</taxon>
        <taxon>Verrucomicrobiia</taxon>
        <taxon>Verrucomicrobiales</taxon>
        <taxon>Rubritaleaceae</taxon>
        <taxon>Rubritalea</taxon>
    </lineage>
</organism>
<dbReference type="Pfam" id="PF03629">
    <property type="entry name" value="SASA"/>
    <property type="match status" value="1"/>
</dbReference>
<feature type="domain" description="Sialate O-acetylesterase" evidence="2">
    <location>
        <begin position="275"/>
        <end position="533"/>
    </location>
</feature>
<name>A0A1M6DWA4_9BACT</name>
<dbReference type="RefSeq" id="WP_159434788.1">
    <property type="nucleotide sequence ID" value="NZ_FQYR01000002.1"/>
</dbReference>